<keyword evidence="1" id="KW-0808">Transferase</keyword>
<accession>A0A2A9HBR7</accession>
<dbReference type="CDD" id="cd02440">
    <property type="entry name" value="AdoMet_MTases"/>
    <property type="match status" value="1"/>
</dbReference>
<dbReference type="GO" id="GO:0032259">
    <property type="term" value="P:methylation"/>
    <property type="evidence" value="ECO:0007669"/>
    <property type="project" value="UniProtKB-KW"/>
</dbReference>
<feature type="domain" description="Methyltransferase type 11" evidence="2">
    <location>
        <begin position="66"/>
        <end position="164"/>
    </location>
</feature>
<keyword evidence="4" id="KW-1185">Reference proteome</keyword>
<dbReference type="PANTHER" id="PTHR44068">
    <property type="entry name" value="ZGC:194242"/>
    <property type="match status" value="1"/>
</dbReference>
<evidence type="ECO:0000256" key="1">
    <source>
        <dbReference type="ARBA" id="ARBA00022679"/>
    </source>
</evidence>
<dbReference type="SUPFAM" id="SSF53335">
    <property type="entry name" value="S-adenosyl-L-methionine-dependent methyltransferases"/>
    <property type="match status" value="1"/>
</dbReference>
<keyword evidence="3" id="KW-0830">Ubiquinone</keyword>
<gene>
    <name evidence="3" type="ORF">A9A59_0589</name>
</gene>
<keyword evidence="3" id="KW-0489">Methyltransferase</keyword>
<reference evidence="3 4" key="1">
    <citation type="submission" date="2017-09" db="EMBL/GenBank/DDBJ databases">
        <title>Sequencing the genomes of two abundant thermophiles in Great Basin hot springs: Thermocrinis jamiesonii and novel Chloroflexi Thermoflexus hugenholtzii.</title>
        <authorList>
            <person name="Hedlund B."/>
        </authorList>
    </citation>
    <scope>NUCLEOTIDE SEQUENCE [LARGE SCALE GENOMIC DNA]</scope>
    <source>
        <strain evidence="3 4">G233</strain>
    </source>
</reference>
<proteinExistence type="predicted"/>
<dbReference type="GO" id="GO:0008757">
    <property type="term" value="F:S-adenosylmethionine-dependent methyltransferase activity"/>
    <property type="evidence" value="ECO:0007669"/>
    <property type="project" value="InterPro"/>
</dbReference>
<dbReference type="Proteomes" id="UP000223071">
    <property type="component" value="Unassembled WGS sequence"/>
</dbReference>
<dbReference type="Pfam" id="PF08241">
    <property type="entry name" value="Methyltransf_11"/>
    <property type="match status" value="1"/>
</dbReference>
<comment type="caution">
    <text evidence="3">The sequence shown here is derived from an EMBL/GenBank/DDBJ whole genome shotgun (WGS) entry which is preliminary data.</text>
</comment>
<dbReference type="InterPro" id="IPR013216">
    <property type="entry name" value="Methyltransf_11"/>
</dbReference>
<dbReference type="InterPro" id="IPR050447">
    <property type="entry name" value="Erg6_SMT_methyltransf"/>
</dbReference>
<protein>
    <submittedName>
        <fullName evidence="3">Ubiquinone/menaquinone biosynthesis C-methylase UbiE</fullName>
    </submittedName>
</protein>
<dbReference type="PANTHER" id="PTHR44068:SF11">
    <property type="entry name" value="GERANYL DIPHOSPHATE 2-C-METHYLTRANSFERASE"/>
    <property type="match status" value="1"/>
</dbReference>
<evidence type="ECO:0000313" key="3">
    <source>
        <dbReference type="EMBL" id="PFG73394.1"/>
    </source>
</evidence>
<evidence type="ECO:0000313" key="4">
    <source>
        <dbReference type="Proteomes" id="UP000223071"/>
    </source>
</evidence>
<organism evidence="3 4">
    <name type="scientific">Tepidiforma thermophila (strain KCTC 52669 / CGMCC 1.13589 / G233)</name>
    <dbReference type="NCBI Taxonomy" id="2761530"/>
    <lineage>
        <taxon>Bacteria</taxon>
        <taxon>Bacillati</taxon>
        <taxon>Chloroflexota</taxon>
        <taxon>Tepidiformia</taxon>
        <taxon>Tepidiformales</taxon>
        <taxon>Tepidiformaceae</taxon>
        <taxon>Tepidiforma</taxon>
    </lineage>
</organism>
<sequence length="264" mass="27787">MGTDDVLAHYRGEALAERILEAARAAGVHPLTPAALAPADQFHMGGLRATRELARLAGIGPGDRVLDLGCGLGGPARVLAAEFGCEVTGVDLSPEFVRSAAVLTEACGLGERAAFRVADATALPFADANFDVVFTQHAAMNIADRRAFWSEAYRVLRPGGRFAFFDVIRGPNPAEPAYPLPWAGDPAISFLLDAGATRALLEEVGFVIEAWNQPPPPVGRPDTSSPFSLRAVMGAGMEQRVANLAACMADGRLGLLQGVCRRPA</sequence>
<name>A0A2A9HBR7_TEPT2</name>
<dbReference type="AlphaFoldDB" id="A0A2A9HBR7"/>
<dbReference type="Gene3D" id="3.40.50.150">
    <property type="entry name" value="Vaccinia Virus protein VP39"/>
    <property type="match status" value="1"/>
</dbReference>
<dbReference type="InterPro" id="IPR029063">
    <property type="entry name" value="SAM-dependent_MTases_sf"/>
</dbReference>
<dbReference type="RefSeq" id="WP_165772461.1">
    <property type="nucleotide sequence ID" value="NZ_PDJQ01000001.1"/>
</dbReference>
<evidence type="ECO:0000259" key="2">
    <source>
        <dbReference type="Pfam" id="PF08241"/>
    </source>
</evidence>
<dbReference type="EMBL" id="PDJQ01000001">
    <property type="protein sequence ID" value="PFG73394.1"/>
    <property type="molecule type" value="Genomic_DNA"/>
</dbReference>